<dbReference type="Pfam" id="PF00635">
    <property type="entry name" value="Motile_Sperm"/>
    <property type="match status" value="1"/>
</dbReference>
<keyword evidence="5" id="KW-1185">Reference proteome</keyword>
<name>A0A0N5CJE1_THECL</name>
<feature type="domain" description="MSP" evidence="3">
    <location>
        <begin position="9"/>
        <end position="172"/>
    </location>
</feature>
<feature type="region of interest" description="Disordered" evidence="2">
    <location>
        <begin position="178"/>
        <end position="228"/>
    </location>
</feature>
<evidence type="ECO:0000259" key="3">
    <source>
        <dbReference type="PROSITE" id="PS50202"/>
    </source>
</evidence>
<dbReference type="STRING" id="103827.A0A0N5CJE1"/>
<dbReference type="EMBL" id="UYYF01000008">
    <property type="protein sequence ID" value="VDM94989.1"/>
    <property type="molecule type" value="Genomic_DNA"/>
</dbReference>
<dbReference type="OrthoDB" id="75724at2759"/>
<dbReference type="WBParaSite" id="TCLT_0000014301-mRNA-1">
    <property type="protein sequence ID" value="TCLT_0000014301-mRNA-1"/>
    <property type="gene ID" value="TCLT_0000014301"/>
</dbReference>
<gene>
    <name evidence="4" type="ORF">TCLT_LOCUS144</name>
</gene>
<dbReference type="InterPro" id="IPR008962">
    <property type="entry name" value="PapD-like_sf"/>
</dbReference>
<evidence type="ECO:0000313" key="4">
    <source>
        <dbReference type="EMBL" id="VDM94989.1"/>
    </source>
</evidence>
<sequence length="263" mass="30247">MTKAMGDFALKLEPSERITYVGKKLGEEPCPTTLKITNPTSVASLFQPLHCFLFLHCPFKTSTYLISLSPLLIASLEFSCAILLDLDRQACKVKCTSNEMFRIRPPVFALKPGEEMTVKLTFNAGKTVPDSGKHYFAVYYIKATDENKAPRACWADHKGDPNGTKRLYVDFKKEDGEDKKEEVEKKDDEKKEGEDKKDDKKEGGEEKKDDEKKDEKGEEKKDEKKDDEKVGRFGWLKEDKKDEEKKDDEKEDKKEDEKKEDKK</sequence>
<dbReference type="AlphaFoldDB" id="A0A0N5CJE1"/>
<organism evidence="6">
    <name type="scientific">Thelazia callipaeda</name>
    <name type="common">Oriental eyeworm</name>
    <name type="synonym">Parasitic nematode</name>
    <dbReference type="NCBI Taxonomy" id="103827"/>
    <lineage>
        <taxon>Eukaryota</taxon>
        <taxon>Metazoa</taxon>
        <taxon>Ecdysozoa</taxon>
        <taxon>Nematoda</taxon>
        <taxon>Chromadorea</taxon>
        <taxon>Rhabditida</taxon>
        <taxon>Spirurina</taxon>
        <taxon>Spiruromorpha</taxon>
        <taxon>Thelazioidea</taxon>
        <taxon>Thelaziidae</taxon>
        <taxon>Thelazia</taxon>
    </lineage>
</organism>
<dbReference type="PANTHER" id="PTHR21513:SF19">
    <property type="entry name" value="MAJOR SPERM PROTEIN"/>
    <property type="match status" value="1"/>
</dbReference>
<comment type="function">
    <text evidence="1">Central component in molecular interactions underlying sperm crawling. Forms an extensive filament system that extends from sperm villipoda, along the leading edge of the pseudopod.</text>
</comment>
<dbReference type="InterPro" id="IPR000535">
    <property type="entry name" value="MSP_dom"/>
</dbReference>
<dbReference type="OMA" id="YIKAPDE"/>
<evidence type="ECO:0000313" key="5">
    <source>
        <dbReference type="Proteomes" id="UP000276776"/>
    </source>
</evidence>
<dbReference type="PROSITE" id="PS50202">
    <property type="entry name" value="MSP"/>
    <property type="match status" value="1"/>
</dbReference>
<dbReference type="Proteomes" id="UP000276776">
    <property type="component" value="Unassembled WGS sequence"/>
</dbReference>
<accession>A0A0N5CJE1</accession>
<evidence type="ECO:0000313" key="6">
    <source>
        <dbReference type="WBParaSite" id="TCLT_0000014301-mRNA-1"/>
    </source>
</evidence>
<proteinExistence type="predicted"/>
<evidence type="ECO:0000256" key="1">
    <source>
        <dbReference type="RuleBase" id="RU003425"/>
    </source>
</evidence>
<evidence type="ECO:0000256" key="2">
    <source>
        <dbReference type="SAM" id="MobiDB-lite"/>
    </source>
</evidence>
<reference evidence="4 5" key="2">
    <citation type="submission" date="2018-11" db="EMBL/GenBank/DDBJ databases">
        <authorList>
            <consortium name="Pathogen Informatics"/>
        </authorList>
    </citation>
    <scope>NUCLEOTIDE SEQUENCE [LARGE SCALE GENOMIC DNA]</scope>
</reference>
<feature type="region of interest" description="Disordered" evidence="2">
    <location>
        <begin position="240"/>
        <end position="263"/>
    </location>
</feature>
<dbReference type="InterPro" id="IPR013783">
    <property type="entry name" value="Ig-like_fold"/>
</dbReference>
<dbReference type="Gene3D" id="2.60.40.10">
    <property type="entry name" value="Immunoglobulins"/>
    <property type="match status" value="1"/>
</dbReference>
<keyword evidence="1" id="KW-0206">Cytoskeleton</keyword>
<keyword evidence="1" id="KW-0963">Cytoplasm</keyword>
<dbReference type="SUPFAM" id="SSF49354">
    <property type="entry name" value="PapD-like"/>
    <property type="match status" value="1"/>
</dbReference>
<dbReference type="PANTHER" id="PTHR21513">
    <property type="entry name" value="MAJOR SPERM PROTEIN"/>
    <property type="match status" value="1"/>
</dbReference>
<protein>
    <recommendedName>
        <fullName evidence="1">Major sperm protein</fullName>
    </recommendedName>
</protein>
<reference evidence="6" key="1">
    <citation type="submission" date="2017-02" db="UniProtKB">
        <authorList>
            <consortium name="WormBaseParasite"/>
        </authorList>
    </citation>
    <scope>IDENTIFICATION</scope>
</reference>